<name>F6U4G2_HORSE</name>
<evidence type="ECO:0000259" key="2">
    <source>
        <dbReference type="PROSITE" id="PS51140"/>
    </source>
</evidence>
<dbReference type="AlphaFoldDB" id="F6U4G2"/>
<dbReference type="InterPro" id="IPR052586">
    <property type="entry name" value="ASCC2"/>
</dbReference>
<protein>
    <submittedName>
        <fullName evidence="3">Activating signal cointegrator 1 complex subunit 2</fullName>
    </submittedName>
</protein>
<dbReference type="PANTHER" id="PTHR21494">
    <property type="entry name" value="ACTIVATING SIGNAL COINTEGRATOR 1 COMPLEX SUBUNIT 2 ASC-1 COMPLEX SUBUNIT P100"/>
    <property type="match status" value="1"/>
</dbReference>
<dbReference type="InterPro" id="IPR041800">
    <property type="entry name" value="ASCC2_CUE"/>
</dbReference>
<dbReference type="Ensembl" id="ENSECAT00000025242.4">
    <property type="protein sequence ID" value="ENSECAP00000020993.4"/>
    <property type="gene ID" value="ENSECAG00000023271.4"/>
</dbReference>
<dbReference type="STRING" id="9796.ENSECAP00000020993"/>
<dbReference type="Bgee" id="ENSECAG00000023271">
    <property type="expression patterns" value="Expressed in articular cartilage of joint and 23 other cell types or tissues"/>
</dbReference>
<dbReference type="InterPro" id="IPR009060">
    <property type="entry name" value="UBA-like_sf"/>
</dbReference>
<feature type="region of interest" description="Disordered" evidence="1">
    <location>
        <begin position="692"/>
        <end position="751"/>
    </location>
</feature>
<evidence type="ECO:0000313" key="4">
    <source>
        <dbReference type="Proteomes" id="UP000002281"/>
    </source>
</evidence>
<dbReference type="SMART" id="SM00546">
    <property type="entry name" value="CUE"/>
    <property type="match status" value="1"/>
</dbReference>
<proteinExistence type="predicted"/>
<reference evidence="3" key="2">
    <citation type="submission" date="2025-08" db="UniProtKB">
        <authorList>
            <consortium name="Ensembl"/>
        </authorList>
    </citation>
    <scope>IDENTIFICATION</scope>
    <source>
        <strain evidence="3">Thoroughbred</strain>
    </source>
</reference>
<evidence type="ECO:0000313" key="3">
    <source>
        <dbReference type="Ensembl" id="ENSECAP00000020993.4"/>
    </source>
</evidence>
<dbReference type="PaxDb" id="9796-ENSECAP00000020993"/>
<dbReference type="PANTHER" id="PTHR21494:SF0">
    <property type="entry name" value="ACTIVATING SIGNAL COINTEGRATOR 1 COMPLEX SUBUNIT 2"/>
    <property type="match status" value="1"/>
</dbReference>
<feature type="region of interest" description="Disordered" evidence="1">
    <location>
        <begin position="594"/>
        <end position="680"/>
    </location>
</feature>
<reference evidence="3 4" key="1">
    <citation type="journal article" date="2009" name="Science">
        <title>Genome sequence, comparative analysis, and population genetics of the domestic horse.</title>
        <authorList>
            <consortium name="Broad Institute Genome Sequencing Platform"/>
            <consortium name="Broad Institute Whole Genome Assembly Team"/>
            <person name="Wade C.M."/>
            <person name="Giulotto E."/>
            <person name="Sigurdsson S."/>
            <person name="Zoli M."/>
            <person name="Gnerre S."/>
            <person name="Imsland F."/>
            <person name="Lear T.L."/>
            <person name="Adelson D.L."/>
            <person name="Bailey E."/>
            <person name="Bellone R.R."/>
            <person name="Bloecker H."/>
            <person name="Distl O."/>
            <person name="Edgar R.C."/>
            <person name="Garber M."/>
            <person name="Leeb T."/>
            <person name="Mauceli E."/>
            <person name="MacLeod J.N."/>
            <person name="Penedo M.C.T."/>
            <person name="Raison J.M."/>
            <person name="Sharpe T."/>
            <person name="Vogel J."/>
            <person name="Andersson L."/>
            <person name="Antczak D.F."/>
            <person name="Biagi T."/>
            <person name="Binns M.M."/>
            <person name="Chowdhary B.P."/>
            <person name="Coleman S.J."/>
            <person name="Della Valle G."/>
            <person name="Fryc S."/>
            <person name="Guerin G."/>
            <person name="Hasegawa T."/>
            <person name="Hill E.W."/>
            <person name="Jurka J."/>
            <person name="Kiialainen A."/>
            <person name="Lindgren G."/>
            <person name="Liu J."/>
            <person name="Magnani E."/>
            <person name="Mickelson J.R."/>
            <person name="Murray J."/>
            <person name="Nergadze S.G."/>
            <person name="Onofrio R."/>
            <person name="Pedroni S."/>
            <person name="Piras M.F."/>
            <person name="Raudsepp T."/>
            <person name="Rocchi M."/>
            <person name="Roeed K.H."/>
            <person name="Ryder O.A."/>
            <person name="Searle S."/>
            <person name="Skow L."/>
            <person name="Swinburne J.E."/>
            <person name="Syvaenen A.C."/>
            <person name="Tozaki T."/>
            <person name="Valberg S.J."/>
            <person name="Vaudin M."/>
            <person name="White J.R."/>
            <person name="Zody M.C."/>
            <person name="Lander E.S."/>
            <person name="Lindblad-Toh K."/>
        </authorList>
    </citation>
    <scope>NUCLEOTIDE SEQUENCE [LARGE SCALE GENOMIC DNA]</scope>
    <source>
        <strain evidence="3 4">Thoroughbred</strain>
    </source>
</reference>
<feature type="compositionally biased region" description="Basic and acidic residues" evidence="1">
    <location>
        <begin position="713"/>
        <end position="728"/>
    </location>
</feature>
<dbReference type="FunCoup" id="F6U4G2">
    <property type="interactions" value="3568"/>
</dbReference>
<dbReference type="GeneTree" id="ENSGT00390000018806"/>
<dbReference type="CDD" id="cd14364">
    <property type="entry name" value="CUE_ASCC2"/>
    <property type="match status" value="1"/>
</dbReference>
<dbReference type="Pfam" id="PF02845">
    <property type="entry name" value="CUE"/>
    <property type="match status" value="1"/>
</dbReference>
<feature type="compositionally biased region" description="Acidic residues" evidence="1">
    <location>
        <begin position="605"/>
        <end position="614"/>
    </location>
</feature>
<feature type="domain" description="CUE" evidence="2">
    <location>
        <begin position="463"/>
        <end position="506"/>
    </location>
</feature>
<accession>F6U4G2</accession>
<dbReference type="OrthoDB" id="5577209at2759"/>
<dbReference type="SUPFAM" id="SSF46934">
    <property type="entry name" value="UBA-like"/>
    <property type="match status" value="1"/>
</dbReference>
<dbReference type="Gene3D" id="1.10.8.10">
    <property type="entry name" value="DNA helicase RuvA subunit, C-terminal domain"/>
    <property type="match status" value="1"/>
</dbReference>
<evidence type="ECO:0000256" key="1">
    <source>
        <dbReference type="SAM" id="MobiDB-lite"/>
    </source>
</evidence>
<feature type="compositionally biased region" description="Acidic residues" evidence="1">
    <location>
        <begin position="651"/>
        <end position="664"/>
    </location>
</feature>
<dbReference type="InterPro" id="IPR003892">
    <property type="entry name" value="CUE"/>
</dbReference>
<dbReference type="GO" id="GO:0043130">
    <property type="term" value="F:ubiquitin binding"/>
    <property type="evidence" value="ECO:0007669"/>
    <property type="project" value="InterPro"/>
</dbReference>
<organism evidence="3 4">
    <name type="scientific">Equus caballus</name>
    <name type="common">Horse</name>
    <dbReference type="NCBI Taxonomy" id="9796"/>
    <lineage>
        <taxon>Eukaryota</taxon>
        <taxon>Metazoa</taxon>
        <taxon>Chordata</taxon>
        <taxon>Craniata</taxon>
        <taxon>Vertebrata</taxon>
        <taxon>Euteleostomi</taxon>
        <taxon>Mammalia</taxon>
        <taxon>Eutheria</taxon>
        <taxon>Laurasiatheria</taxon>
        <taxon>Perissodactyla</taxon>
        <taxon>Equidae</taxon>
        <taxon>Equus</taxon>
    </lineage>
</organism>
<dbReference type="Proteomes" id="UP000002281">
    <property type="component" value="Chromosome 8"/>
</dbReference>
<dbReference type="InParanoid" id="F6U4G2"/>
<feature type="compositionally biased region" description="Basic and acidic residues" evidence="1">
    <location>
        <begin position="665"/>
        <end position="680"/>
    </location>
</feature>
<gene>
    <name evidence="3 5" type="primary">ASCC2</name>
</gene>
<reference evidence="3" key="3">
    <citation type="submission" date="2025-09" db="UniProtKB">
        <authorList>
            <consortium name="Ensembl"/>
        </authorList>
    </citation>
    <scope>IDENTIFICATION</scope>
    <source>
        <strain evidence="3">Thoroughbred</strain>
    </source>
</reference>
<dbReference type="PROSITE" id="PS51140">
    <property type="entry name" value="CUE"/>
    <property type="match status" value="1"/>
</dbReference>
<keyword evidence="4" id="KW-1185">Reference proteome</keyword>
<dbReference type="VGNC" id="VGNC:15578">
    <property type="gene designation" value="ASCC2"/>
</dbReference>
<evidence type="ECO:0000313" key="5">
    <source>
        <dbReference type="VGNC" id="VGNC:15578"/>
    </source>
</evidence>
<sequence>MPALPLDQLQITHKDLKTGKLRTSPALHPEQKADRYFVLYKPPPKDNIPALVEEYLERATFVANDLDWLLALPHDKFWCQVIFDETLQKCLDSYLRYVPRKFDEWVAPAPEVVDMQKRLHRSVFLTFLRMSTHKESKEHFISPSAFGEILYNNFLFDIPKILDLCVLFGKGNSPLLQKMIGNIFLQQPSYYNDLDETMPTILQVFSNILQHCGLQGDGANATPQKLEERGRLTPSDMPLLELKDIVLYLCDTCTTLWAFLEIFPLACQTFQKHDFCYRLASFYEIAVPELESAIKKRRLEDSKLLGDLWQRLSHSRKKLLEIFHILINQICLLPVLESSCDNIQGFIEEFLQIFSSLLQEKRFLRDYDALFPVADDVSLLQQASSVLDETRTTYILQAVESAWEGVDRRKAADAKDPPVAGDPNGVVVTAEPVSGMASHPENSEEEECMGAAAALGAPVGGVELDSLISQVKDLLPDLGEGFILACLEHYSYDPEQVINNILEERLAPALSQLDRSLDRQVKPDPTPLLTARHNVFQNDEFDVFSRDSVDLSRVHKGRRKEGSTRSLLNDKREVAAQRRRYEQYSVVVEEVPLQPGEGMPYHGDDYEDEYDDTYDGNQVGANDADSDDELISRRPFTIPQVLRTKVPREGQEEDDDEEEEVAEDEAPKPDHFVQDPAVLREKAEARRMAFLARKGYRHDSSTAVAGSPRGHGQSRETTQERRKKEANKATRANHNRRTMADRKRSKGMIPS</sequence>